<keyword evidence="4 5" id="KW-0472">Membrane</keyword>
<dbReference type="PANTHER" id="PTHR13439">
    <property type="entry name" value="CT120 PROTEIN"/>
    <property type="match status" value="1"/>
</dbReference>
<evidence type="ECO:0000256" key="6">
    <source>
        <dbReference type="SAM" id="Phobius"/>
    </source>
</evidence>
<feature type="transmembrane region" description="Helical" evidence="6">
    <location>
        <begin position="90"/>
        <end position="111"/>
    </location>
</feature>
<dbReference type="Pfam" id="PF03798">
    <property type="entry name" value="TRAM_LAG1_CLN8"/>
    <property type="match status" value="1"/>
</dbReference>
<dbReference type="InterPro" id="IPR006634">
    <property type="entry name" value="TLC-dom"/>
</dbReference>
<evidence type="ECO:0000259" key="7">
    <source>
        <dbReference type="PROSITE" id="PS50922"/>
    </source>
</evidence>
<evidence type="ECO:0000256" key="2">
    <source>
        <dbReference type="ARBA" id="ARBA00022692"/>
    </source>
</evidence>
<evidence type="ECO:0000256" key="3">
    <source>
        <dbReference type="ARBA" id="ARBA00022989"/>
    </source>
</evidence>
<dbReference type="SMART" id="SM00724">
    <property type="entry name" value="TLC"/>
    <property type="match status" value="1"/>
</dbReference>
<keyword evidence="9" id="KW-1185">Reference proteome</keyword>
<feature type="domain" description="TLC" evidence="7">
    <location>
        <begin position="44"/>
        <end position="289"/>
    </location>
</feature>
<protein>
    <submittedName>
        <fullName evidence="8">Oidioi.mRNA.OKI2018_I69.XSR.g16976.t1.cds</fullName>
    </submittedName>
</protein>
<sequence length="298" mass="34158">MLTTENFSLLAVLIPIHFCAVFVLFPSILSHASIVPLLKDKDFFSRLRMANTCCSTYVNTTLAFLSLWIVYNDEETIKDPVNGSSPISRFSLILSLSFLAYDILILALPLIRHHFFPDYSAEEMAKMDKSLQYLVDDRIQPKSVTPLKVLLCKEWDNKSPKERYSFLGHHLTAFLSFWWILSNDQLLYLANHRLIAELSTPFLNLMVLADNIPSVPVLFIDILKISFSIVFISCRMLTAPFFWGTVISVDLGDVPFWPRILQTLAPALLDVLNIYWAQKIIYKLIRALKRVESSVGYD</sequence>
<evidence type="ECO:0000256" key="5">
    <source>
        <dbReference type="PROSITE-ProRule" id="PRU00205"/>
    </source>
</evidence>
<proteinExistence type="predicted"/>
<reference evidence="8 9" key="1">
    <citation type="submission" date="2021-04" db="EMBL/GenBank/DDBJ databases">
        <authorList>
            <person name="Bliznina A."/>
        </authorList>
    </citation>
    <scope>NUCLEOTIDE SEQUENCE [LARGE SCALE GENOMIC DNA]</scope>
</reference>
<comment type="subcellular location">
    <subcellularLocation>
        <location evidence="1">Membrane</location>
        <topology evidence="1">Multi-pass membrane protein</topology>
    </subcellularLocation>
</comment>
<accession>A0ABN7SJL0</accession>
<evidence type="ECO:0000256" key="1">
    <source>
        <dbReference type="ARBA" id="ARBA00004141"/>
    </source>
</evidence>
<dbReference type="Proteomes" id="UP001158576">
    <property type="component" value="Chromosome XSR"/>
</dbReference>
<evidence type="ECO:0000313" key="9">
    <source>
        <dbReference type="Proteomes" id="UP001158576"/>
    </source>
</evidence>
<evidence type="ECO:0000313" key="8">
    <source>
        <dbReference type="EMBL" id="CAG5100384.1"/>
    </source>
</evidence>
<dbReference type="PANTHER" id="PTHR13439:SF7">
    <property type="entry name" value="PROTEIN CLN8"/>
    <property type="match status" value="1"/>
</dbReference>
<feature type="transmembrane region" description="Helical" evidence="6">
    <location>
        <begin position="6"/>
        <end position="29"/>
    </location>
</feature>
<dbReference type="InterPro" id="IPR050846">
    <property type="entry name" value="TLCD"/>
</dbReference>
<evidence type="ECO:0000256" key="4">
    <source>
        <dbReference type="ARBA" id="ARBA00023136"/>
    </source>
</evidence>
<organism evidence="8 9">
    <name type="scientific">Oikopleura dioica</name>
    <name type="common">Tunicate</name>
    <dbReference type="NCBI Taxonomy" id="34765"/>
    <lineage>
        <taxon>Eukaryota</taxon>
        <taxon>Metazoa</taxon>
        <taxon>Chordata</taxon>
        <taxon>Tunicata</taxon>
        <taxon>Appendicularia</taxon>
        <taxon>Copelata</taxon>
        <taxon>Oikopleuridae</taxon>
        <taxon>Oikopleura</taxon>
    </lineage>
</organism>
<keyword evidence="3 6" id="KW-1133">Transmembrane helix</keyword>
<dbReference type="EMBL" id="OU015569">
    <property type="protein sequence ID" value="CAG5100384.1"/>
    <property type="molecule type" value="Genomic_DNA"/>
</dbReference>
<name>A0ABN7SJL0_OIKDI</name>
<dbReference type="PROSITE" id="PS50922">
    <property type="entry name" value="TLC"/>
    <property type="match status" value="1"/>
</dbReference>
<feature type="transmembrane region" description="Helical" evidence="6">
    <location>
        <begin position="49"/>
        <end position="70"/>
    </location>
</feature>
<gene>
    <name evidence="8" type="ORF">OKIOD_LOCUS8534</name>
</gene>
<keyword evidence="2 5" id="KW-0812">Transmembrane</keyword>